<evidence type="ECO:0000313" key="5">
    <source>
        <dbReference type="Proteomes" id="UP000032545"/>
    </source>
</evidence>
<feature type="domain" description="FAD-binding" evidence="3">
    <location>
        <begin position="4"/>
        <end position="343"/>
    </location>
</feature>
<dbReference type="Gene3D" id="3.50.50.60">
    <property type="entry name" value="FAD/NAD(P)-binding domain"/>
    <property type="match status" value="1"/>
</dbReference>
<keyword evidence="5" id="KW-1185">Reference proteome</keyword>
<dbReference type="GO" id="GO:0004497">
    <property type="term" value="F:monooxygenase activity"/>
    <property type="evidence" value="ECO:0007669"/>
    <property type="project" value="UniProtKB-KW"/>
</dbReference>
<sequence>MDNDVVVIGGGVGGCALAVRLATAGLGVTVLERERVYRDQIRGEAIAPWGFREAVELGLGDTVLGTEGASVISRMVPYDEMLTVERARAAAMDLSTAVPGAPGIIGVGHPELREALATAAVKAGATVVRGVGRSTVDPGPAPSVTYELDGAHHTLRARLVVVADGKNSATRTALGIPITVTTPRVMLTGLLVDDGGAWDRAETTLGVDGRNQYVVVPRGADLIRLYIARHATDPERFNGPERVARFLAAYRSPALPCPDALAEATPAGPCATFPMTDAWTDNPLRPGIALLGDAAGWSNPVTAQGLSITLRDTRVLAEALLDTPTWTPQTLRGYAEERGERMARLRFATALTDLLSAFGLPERAAKRRRMTRLLRERPDLGAALGAVHAGPWAPSAAAFSPDILTTLALA</sequence>
<dbReference type="InterPro" id="IPR036188">
    <property type="entry name" value="FAD/NAD-bd_sf"/>
</dbReference>
<dbReference type="AlphaFoldDB" id="A0A0D8BCV6"/>
<gene>
    <name evidence="4" type="ORF">FF36_03798</name>
</gene>
<reference evidence="5" key="1">
    <citation type="submission" date="2015-02" db="EMBL/GenBank/DDBJ databases">
        <title>Draft Genome of Frankia sp. CpI1-S.</title>
        <authorList>
            <person name="Oshone R.T."/>
            <person name="Ngom M."/>
            <person name="Ghodhbane-Gtari F."/>
            <person name="Gtari M."/>
            <person name="Morris K."/>
            <person name="Thomas K."/>
            <person name="Sen A."/>
            <person name="Tisa L.S."/>
        </authorList>
    </citation>
    <scope>NUCLEOTIDE SEQUENCE [LARGE SCALE GENOMIC DNA]</scope>
    <source>
        <strain evidence="5">CpI1-S</strain>
    </source>
</reference>
<evidence type="ECO:0000256" key="2">
    <source>
        <dbReference type="ARBA" id="ARBA00023033"/>
    </source>
</evidence>
<protein>
    <submittedName>
        <fullName evidence="4">2-polyprenyl-6-methoxyphenol hydroxylase-like oxidoreductase</fullName>
    </submittedName>
</protein>
<dbReference type="Proteomes" id="UP000032545">
    <property type="component" value="Unassembled WGS sequence"/>
</dbReference>
<name>A0A0D8BCV6_9ACTN</name>
<comment type="caution">
    <text evidence="4">The sequence shown here is derived from an EMBL/GenBank/DDBJ whole genome shotgun (WGS) entry which is preliminary data.</text>
</comment>
<accession>A0A0D8BCV6</accession>
<dbReference type="PRINTS" id="PR00420">
    <property type="entry name" value="RNGMNOXGNASE"/>
</dbReference>
<dbReference type="InterPro" id="IPR002938">
    <property type="entry name" value="FAD-bd"/>
</dbReference>
<dbReference type="PATRIC" id="fig|1502723.3.peg.3267"/>
<organism evidence="4 5">
    <name type="scientific">Frankia torreyi</name>
    <dbReference type="NCBI Taxonomy" id="1856"/>
    <lineage>
        <taxon>Bacteria</taxon>
        <taxon>Bacillati</taxon>
        <taxon>Actinomycetota</taxon>
        <taxon>Actinomycetes</taxon>
        <taxon>Frankiales</taxon>
        <taxon>Frankiaceae</taxon>
        <taxon>Frankia</taxon>
    </lineage>
</organism>
<dbReference type="EMBL" id="JYFN01000030">
    <property type="protein sequence ID" value="KJE21895.1"/>
    <property type="molecule type" value="Genomic_DNA"/>
</dbReference>
<dbReference type="GO" id="GO:0071949">
    <property type="term" value="F:FAD binding"/>
    <property type="evidence" value="ECO:0007669"/>
    <property type="project" value="InterPro"/>
</dbReference>
<evidence type="ECO:0000256" key="1">
    <source>
        <dbReference type="ARBA" id="ARBA00023002"/>
    </source>
</evidence>
<dbReference type="Pfam" id="PF01494">
    <property type="entry name" value="FAD_binding_3"/>
    <property type="match status" value="1"/>
</dbReference>
<dbReference type="InterPro" id="IPR050493">
    <property type="entry name" value="FAD-dep_Monooxygenase_BioMet"/>
</dbReference>
<dbReference type="SUPFAM" id="SSF51905">
    <property type="entry name" value="FAD/NAD(P)-binding domain"/>
    <property type="match status" value="1"/>
</dbReference>
<proteinExistence type="predicted"/>
<evidence type="ECO:0000313" key="4">
    <source>
        <dbReference type="EMBL" id="KJE21895.1"/>
    </source>
</evidence>
<keyword evidence="1" id="KW-0560">Oxidoreductase</keyword>
<dbReference type="PANTHER" id="PTHR13789">
    <property type="entry name" value="MONOOXYGENASE"/>
    <property type="match status" value="1"/>
</dbReference>
<dbReference type="PANTHER" id="PTHR13789:SF309">
    <property type="entry name" value="PUTATIVE (AFU_ORTHOLOGUE AFUA_6G14510)-RELATED"/>
    <property type="match status" value="1"/>
</dbReference>
<keyword evidence="2" id="KW-0503">Monooxygenase</keyword>
<reference evidence="4 5" key="2">
    <citation type="journal article" date="2016" name="Genome Announc.">
        <title>Permanent Draft Genome Sequences for Two Variants of Frankia sp. Strain CpI1, the First Frankia Strain Isolated from Root Nodules of Comptonia peregrina.</title>
        <authorList>
            <person name="Oshone R."/>
            <person name="Hurst S.G.IV."/>
            <person name="Abebe-Akele F."/>
            <person name="Simpson S."/>
            <person name="Morris K."/>
            <person name="Thomas W.K."/>
            <person name="Tisa L.S."/>
        </authorList>
    </citation>
    <scope>NUCLEOTIDE SEQUENCE [LARGE SCALE GENOMIC DNA]</scope>
    <source>
        <strain evidence="5">CpI1-S</strain>
    </source>
</reference>
<evidence type="ECO:0000259" key="3">
    <source>
        <dbReference type="Pfam" id="PF01494"/>
    </source>
</evidence>